<accession>A0A101LVU6</accession>
<keyword evidence="2" id="KW-0496">Mitochondrion</keyword>
<organism evidence="2">
    <name type="scientific">Picea glauca</name>
    <name type="common">White spruce</name>
    <name type="synonym">Pinus glauca</name>
    <dbReference type="NCBI Taxonomy" id="3330"/>
    <lineage>
        <taxon>Eukaryota</taxon>
        <taxon>Viridiplantae</taxon>
        <taxon>Streptophyta</taxon>
        <taxon>Embryophyta</taxon>
        <taxon>Tracheophyta</taxon>
        <taxon>Spermatophyta</taxon>
        <taxon>Pinopsida</taxon>
        <taxon>Pinidae</taxon>
        <taxon>Conifers I</taxon>
        <taxon>Pinales</taxon>
        <taxon>Pinaceae</taxon>
        <taxon>Picea</taxon>
    </lineage>
</organism>
<dbReference type="EMBL" id="LKAM01000012">
    <property type="protein sequence ID" value="KUM46284.1"/>
    <property type="molecule type" value="Genomic_DNA"/>
</dbReference>
<gene>
    <name evidence="2" type="ORF">ABT39_MTgene1790</name>
</gene>
<geneLocation type="mitochondrion" evidence="2"/>
<name>A0A101LVU6_PICGL</name>
<protein>
    <submittedName>
        <fullName evidence="2">Uncharacterized protein</fullName>
    </submittedName>
</protein>
<proteinExistence type="predicted"/>
<comment type="caution">
    <text evidence="2">The sequence shown here is derived from an EMBL/GenBank/DDBJ whole genome shotgun (WGS) entry which is preliminary data.</text>
</comment>
<dbReference type="AlphaFoldDB" id="A0A101LVU6"/>
<evidence type="ECO:0000313" key="2">
    <source>
        <dbReference type="EMBL" id="KUM46284.1"/>
    </source>
</evidence>
<feature type="region of interest" description="Disordered" evidence="1">
    <location>
        <begin position="72"/>
        <end position="102"/>
    </location>
</feature>
<evidence type="ECO:0000256" key="1">
    <source>
        <dbReference type="SAM" id="MobiDB-lite"/>
    </source>
</evidence>
<sequence length="102" mass="11904">MPRVVRGYRGFRGFRMHRPTRNQLYRNVSDLYYNSRQPPHGQTLGNTSVPHDHFQFQQGNSENVTNEIYYDTDTNGSDNKDKESQDHSLTAGIFNNLRQNQA</sequence>
<reference evidence="2" key="1">
    <citation type="journal article" date="2015" name="Genome Biol. Evol.">
        <title>Organellar Genomes of White Spruce (Picea glauca): Assembly and Annotation.</title>
        <authorList>
            <person name="Jackman S.D."/>
            <person name="Warren R.L."/>
            <person name="Gibb E.A."/>
            <person name="Vandervalk B.P."/>
            <person name="Mohamadi H."/>
            <person name="Chu J."/>
            <person name="Raymond A."/>
            <person name="Pleasance S."/>
            <person name="Coope R."/>
            <person name="Wildung M.R."/>
            <person name="Ritland C.E."/>
            <person name="Bousquet J."/>
            <person name="Jones S.J."/>
            <person name="Bohlmann J."/>
            <person name="Birol I."/>
        </authorList>
    </citation>
    <scope>NUCLEOTIDE SEQUENCE [LARGE SCALE GENOMIC DNA]</scope>
    <source>
        <tissue evidence="2">Flushing bud</tissue>
    </source>
</reference>